<sequence length="150" mass="16684">MQNPIPVSQNPSVVLIPFFEGKVRAGQSRFASAAQDYEMKELDLNQLLITDPPATFIIRVATDCDSMIDVGIYPGAKLIVNRALGSKAKSSNIVIAVVDGEFVVKRLYKRFKIVRLLSENKAKAYPPIEFKDGEELMIWGVVQHVITSFT</sequence>
<dbReference type="PANTHER" id="PTHR33516">
    <property type="entry name" value="LEXA REPRESSOR"/>
    <property type="match status" value="1"/>
</dbReference>
<dbReference type="NCBIfam" id="NF007621">
    <property type="entry name" value="PRK10276.1"/>
    <property type="match status" value="1"/>
</dbReference>
<evidence type="ECO:0000313" key="2">
    <source>
        <dbReference type="EMBL" id="MFD0913889.1"/>
    </source>
</evidence>
<dbReference type="RefSeq" id="WP_379057370.1">
    <property type="nucleotide sequence ID" value="NZ_JBHTKB010000002.1"/>
</dbReference>
<evidence type="ECO:0000313" key="3">
    <source>
        <dbReference type="Proteomes" id="UP001597128"/>
    </source>
</evidence>
<proteinExistence type="predicted"/>
<dbReference type="InterPro" id="IPR015927">
    <property type="entry name" value="Peptidase_S24_S26A/B/C"/>
</dbReference>
<name>A0ABW3FAN4_9PROT</name>
<dbReference type="SUPFAM" id="SSF51306">
    <property type="entry name" value="LexA/Signal peptidase"/>
    <property type="match status" value="1"/>
</dbReference>
<keyword evidence="3" id="KW-1185">Reference proteome</keyword>
<dbReference type="Gene3D" id="2.10.109.10">
    <property type="entry name" value="Umud Fragment, subunit A"/>
    <property type="match status" value="1"/>
</dbReference>
<dbReference type="InterPro" id="IPR039418">
    <property type="entry name" value="LexA-like"/>
</dbReference>
<dbReference type="InterPro" id="IPR036286">
    <property type="entry name" value="LexA/Signal_pep-like_sf"/>
</dbReference>
<evidence type="ECO:0000259" key="1">
    <source>
        <dbReference type="Pfam" id="PF00717"/>
    </source>
</evidence>
<dbReference type="CDD" id="cd06529">
    <property type="entry name" value="S24_LexA-like"/>
    <property type="match status" value="1"/>
</dbReference>
<organism evidence="2 3">
    <name type="scientific">Methylophilus luteus</name>
    <dbReference type="NCBI Taxonomy" id="640108"/>
    <lineage>
        <taxon>Bacteria</taxon>
        <taxon>Pseudomonadati</taxon>
        <taxon>Pseudomonadota</taxon>
        <taxon>Betaproteobacteria</taxon>
        <taxon>Nitrosomonadales</taxon>
        <taxon>Methylophilaceae</taxon>
        <taxon>Methylophilus</taxon>
    </lineage>
</organism>
<dbReference type="PANTHER" id="PTHR33516:SF2">
    <property type="entry name" value="LEXA REPRESSOR-RELATED"/>
    <property type="match status" value="1"/>
</dbReference>
<comment type="caution">
    <text evidence="2">The sequence shown here is derived from an EMBL/GenBank/DDBJ whole genome shotgun (WGS) entry which is preliminary data.</text>
</comment>
<gene>
    <name evidence="2" type="ORF">ACFQ1Z_10055</name>
</gene>
<dbReference type="Proteomes" id="UP001597128">
    <property type="component" value="Unassembled WGS sequence"/>
</dbReference>
<feature type="domain" description="Peptidase S24/S26A/S26B/S26C" evidence="1">
    <location>
        <begin position="17"/>
        <end position="142"/>
    </location>
</feature>
<dbReference type="Pfam" id="PF00717">
    <property type="entry name" value="Peptidase_S24"/>
    <property type="match status" value="1"/>
</dbReference>
<dbReference type="EMBL" id="JBHTKB010000002">
    <property type="protein sequence ID" value="MFD0913889.1"/>
    <property type="molecule type" value="Genomic_DNA"/>
</dbReference>
<protein>
    <submittedName>
        <fullName evidence="2">LexA family protein</fullName>
    </submittedName>
</protein>
<dbReference type="InterPro" id="IPR050077">
    <property type="entry name" value="LexA_repressor"/>
</dbReference>
<accession>A0ABW3FAN4</accession>
<reference evidence="3" key="1">
    <citation type="journal article" date="2019" name="Int. J. Syst. Evol. Microbiol.">
        <title>The Global Catalogue of Microorganisms (GCM) 10K type strain sequencing project: providing services to taxonomists for standard genome sequencing and annotation.</title>
        <authorList>
            <consortium name="The Broad Institute Genomics Platform"/>
            <consortium name="The Broad Institute Genome Sequencing Center for Infectious Disease"/>
            <person name="Wu L."/>
            <person name="Ma J."/>
        </authorList>
    </citation>
    <scope>NUCLEOTIDE SEQUENCE [LARGE SCALE GENOMIC DNA]</scope>
    <source>
        <strain evidence="3">CCUG 58412</strain>
    </source>
</reference>